<dbReference type="PROSITE" id="PS00138">
    <property type="entry name" value="SUBTILASE_SER"/>
    <property type="match status" value="1"/>
</dbReference>
<reference evidence="10 12" key="1">
    <citation type="submission" date="2013-06" db="EMBL/GenBank/DDBJ databases">
        <title>Rumen cellulosomics: divergent fiber-degrading strategies revealed by comparative genome-wide analysis of six Ruminococcal strains.</title>
        <authorList>
            <person name="Dassa B."/>
            <person name="Borovok I."/>
            <person name="Lamed R."/>
            <person name="Flint H."/>
            <person name="Yeoman C.J."/>
            <person name="White B."/>
            <person name="Bayer E.A."/>
        </authorList>
    </citation>
    <scope>NUCLEOTIDE SEQUENCE [LARGE SCALE GENOMIC DNA]</scope>
    <source>
        <strain evidence="10 12">SY3</strain>
    </source>
</reference>
<dbReference type="InterPro" id="IPR002105">
    <property type="entry name" value="Dockerin_1_rpt"/>
</dbReference>
<protein>
    <recommendedName>
        <fullName evidence="9">Dockerin domain-containing protein</fullName>
    </recommendedName>
</protein>
<dbReference type="InterPro" id="IPR036852">
    <property type="entry name" value="Peptidase_S8/S53_dom_sf"/>
</dbReference>
<dbReference type="InterPro" id="IPR046450">
    <property type="entry name" value="PA_dom_sf"/>
</dbReference>
<feature type="domain" description="Dockerin" evidence="9">
    <location>
        <begin position="1242"/>
        <end position="1308"/>
    </location>
</feature>
<feature type="active site" description="Charge relay system" evidence="6 7">
    <location>
        <position position="172"/>
    </location>
</feature>
<dbReference type="EMBL" id="JEOB01000002">
    <property type="protein sequence ID" value="EXM40218.1"/>
    <property type="molecule type" value="Genomic_DNA"/>
</dbReference>
<proteinExistence type="inferred from homology"/>
<dbReference type="Proteomes" id="UP000021369">
    <property type="component" value="Unassembled WGS sequence"/>
</dbReference>
<organism evidence="10 12">
    <name type="scientific">Ruminococcus albus SY3</name>
    <dbReference type="NCBI Taxonomy" id="1341156"/>
    <lineage>
        <taxon>Bacteria</taxon>
        <taxon>Bacillati</taxon>
        <taxon>Bacillota</taxon>
        <taxon>Clostridia</taxon>
        <taxon>Eubacteriales</taxon>
        <taxon>Oscillospiraceae</taxon>
        <taxon>Ruminococcus</taxon>
    </lineage>
</organism>
<gene>
    <name evidence="11" type="ORF">RASY3_08205</name>
    <name evidence="10" type="ORF">RASY3_18590</name>
</gene>
<evidence type="ECO:0000313" key="11">
    <source>
        <dbReference type="EMBL" id="EXM40218.1"/>
    </source>
</evidence>
<dbReference type="Gene3D" id="1.10.1330.10">
    <property type="entry name" value="Dockerin domain"/>
    <property type="match status" value="1"/>
</dbReference>
<keyword evidence="3 8" id="KW-0732">Signal</keyword>
<feature type="signal peptide" evidence="8">
    <location>
        <begin position="1"/>
        <end position="30"/>
    </location>
</feature>
<dbReference type="SUPFAM" id="SSF52743">
    <property type="entry name" value="Subtilisin-like"/>
    <property type="match status" value="1"/>
</dbReference>
<keyword evidence="2 7" id="KW-0645">Protease</keyword>
<dbReference type="GO" id="GO:0016020">
    <property type="term" value="C:membrane"/>
    <property type="evidence" value="ECO:0007669"/>
    <property type="project" value="InterPro"/>
</dbReference>
<dbReference type="Gene3D" id="2.60.40.1710">
    <property type="entry name" value="Subtilisin-like superfamily"/>
    <property type="match status" value="1"/>
</dbReference>
<dbReference type="InterPro" id="IPR015500">
    <property type="entry name" value="Peptidase_S8_subtilisin-rel"/>
</dbReference>
<evidence type="ECO:0000256" key="1">
    <source>
        <dbReference type="ARBA" id="ARBA00011073"/>
    </source>
</evidence>
<evidence type="ECO:0000256" key="2">
    <source>
        <dbReference type="ARBA" id="ARBA00022670"/>
    </source>
</evidence>
<dbReference type="InterPro" id="IPR023828">
    <property type="entry name" value="Peptidase_S8_Ser-AS"/>
</dbReference>
<comment type="caution">
    <text evidence="10">The sequence shown here is derived from an EMBL/GenBank/DDBJ whole genome shotgun (WGS) entry which is preliminary data.</text>
</comment>
<dbReference type="InterPro" id="IPR016134">
    <property type="entry name" value="Dockerin_dom"/>
</dbReference>
<dbReference type="SUPFAM" id="SSF52025">
    <property type="entry name" value="PA domain"/>
    <property type="match status" value="1"/>
</dbReference>
<dbReference type="Gene3D" id="3.50.30.30">
    <property type="match status" value="1"/>
</dbReference>
<dbReference type="GO" id="GO:0006508">
    <property type="term" value="P:proteolysis"/>
    <property type="evidence" value="ECO:0007669"/>
    <property type="project" value="UniProtKB-KW"/>
</dbReference>
<dbReference type="PROSITE" id="PS00137">
    <property type="entry name" value="SUBTILASE_HIS"/>
    <property type="match status" value="1"/>
</dbReference>
<dbReference type="SUPFAM" id="SSF63446">
    <property type="entry name" value="Type I dockerin domain"/>
    <property type="match status" value="1"/>
</dbReference>
<evidence type="ECO:0000313" key="12">
    <source>
        <dbReference type="Proteomes" id="UP000021369"/>
    </source>
</evidence>
<comment type="similarity">
    <text evidence="1 7">Belongs to the peptidase S8 family.</text>
</comment>
<dbReference type="InterPro" id="IPR022398">
    <property type="entry name" value="Peptidase_S8_His-AS"/>
</dbReference>
<dbReference type="Pfam" id="PF00404">
    <property type="entry name" value="Dockerin_1"/>
    <property type="match status" value="1"/>
</dbReference>
<sequence>MNKELFKRMAGLISAFAITASSVLPSAAQAIEIADTRTDYDNIVHVIVELYGDPILAADTGDMGSDYLDTAAAQRRSQQLEALRKNAFGEILSIYPDAKLDFTYDAVFNGFSCTLPDELLDEAEDLPAIKNVTVSQKNQAPDLYQAIEGTGSYYFSSETGLTGKGKVIAIIDTELKTDHEMFAPLTDVSSVKLTKADIADAAQNRNLNFEIDPDSAYISSKIPYAISLVDPENRYNVENSDDIMYHGTHVCGIAAGNRVKPYMEEYEDYIDMSGVAPDAQLIFMAGFTQEFDEIPSMDDNVAVAGIEDAIKLGADVISLSFGGQYSTDEQEDLYVKVLKNADNAGIVICCAGGNSNWPIHTPDNVERNSLNSPGLMDDMFTIAAASVLSTELNIIKLADGTKLPCSIMSPKSVNKDTEYEFVYCGTGSEEELKSANVKGKIALVDYFDYDKGLIALIEEADKAGAAGLMFCSNDESYFNPYYEDENFFVIGTNIEGSKLIKAQEDNRLFFRTDTFMDFLISDMATFSSHGGLQSLELKPDISAPGENIYSASYSYTGYSYMDGTSMATPFAAGCSVLAEQYIEKNGWDVSGAEKVSLVKNLLMNTADPVRKCDIPYSPRIQGAGLVNMEDLANCTVTMTNNGKASVCLGEKVGDNFSFDVTLHNYGSSEVVFNSADLEMIHETTEFSDLLNNDAISDTPAVLGSTASFSADTVKVPAGGEATLTVSVTLDTDDVTALNSVFTNGWFTEGYLTLSGADNCSDISIPITGFHGDWNSIPIIGKDYSADNTMLAENVLRKHLFGNHIPASASIAKALSLYKNRSAEDYCPNLDPAPRHGYVVSNSSSLTPSTSDFMQYNFFPNRVSTIKEYTLTDENGNVYFESEPEERCPQDSEKILYIEPENTLKNGRYFLNITTELLQSPSEKVQQKKSIEITIDNDPPEFSDISIKKENGRKILTVTAKDPELEGFYITGTGKGCIKGSSDNRGYTSDDIKKVLEFLDPTANYYSSSEGGVGSYGRNFTCSATFDDILFYFWLDEPDNLSFDFIDAVPAEPDENGCMTIEYDITDLTDYTISVADRGYNIANYSEDAPLVSNIPGIFEVKEDTPVSKLTVPTYSFDGKVTSKGWEYYDFYSAEWIPFEASKKIDSFFHGEKIRYAVYSGDKAGYSNAAVISITNRMMIHVSVYADDQLLMDEMMYRGQQLDRMMFGYDKTTSYRVVMEAEGYVTRVMEFMGRNSPNDLDVYLYHLGDTNCDKIINISDITRTAAFVKGKKMLSDYEQKVADINHDGKINITDIIRLAAKVKGKRDFS</sequence>
<dbReference type="PANTHER" id="PTHR43806">
    <property type="entry name" value="PEPTIDASE S8"/>
    <property type="match status" value="1"/>
</dbReference>
<feature type="active site" description="Charge relay system" evidence="6 7">
    <location>
        <position position="246"/>
    </location>
</feature>
<dbReference type="PROSITE" id="PS00018">
    <property type="entry name" value="EF_HAND_1"/>
    <property type="match status" value="1"/>
</dbReference>
<dbReference type="PROSITE" id="PS51766">
    <property type="entry name" value="DOCKERIN"/>
    <property type="match status" value="1"/>
</dbReference>
<dbReference type="PANTHER" id="PTHR43806:SF11">
    <property type="entry name" value="CEREVISIN-RELATED"/>
    <property type="match status" value="1"/>
</dbReference>
<name>A0A011UDK1_RUMAL</name>
<dbReference type="Pfam" id="PF06280">
    <property type="entry name" value="fn3_5"/>
    <property type="match status" value="1"/>
</dbReference>
<dbReference type="Pfam" id="PF00082">
    <property type="entry name" value="Peptidase_S8"/>
    <property type="match status" value="1"/>
</dbReference>
<accession>A0A011UDK1</accession>
<dbReference type="GO" id="GO:0004252">
    <property type="term" value="F:serine-type endopeptidase activity"/>
    <property type="evidence" value="ECO:0007669"/>
    <property type="project" value="UniProtKB-UniRule"/>
</dbReference>
<feature type="active site" description="Charge relay system" evidence="6 7">
    <location>
        <position position="565"/>
    </location>
</feature>
<evidence type="ECO:0000259" key="9">
    <source>
        <dbReference type="PROSITE" id="PS51766"/>
    </source>
</evidence>
<keyword evidence="5 7" id="KW-0720">Serine protease</keyword>
<evidence type="ECO:0000256" key="4">
    <source>
        <dbReference type="ARBA" id="ARBA00022801"/>
    </source>
</evidence>
<dbReference type="CDD" id="cd14256">
    <property type="entry name" value="Dockerin_I"/>
    <property type="match status" value="1"/>
</dbReference>
<dbReference type="RefSeq" id="WP_037286802.1">
    <property type="nucleotide sequence ID" value="NZ_JEOB01000002.1"/>
</dbReference>
<dbReference type="EMBL" id="JEOB01000004">
    <property type="protein sequence ID" value="EXM38704.1"/>
    <property type="molecule type" value="Genomic_DNA"/>
</dbReference>
<dbReference type="InterPro" id="IPR000209">
    <property type="entry name" value="Peptidase_S8/S53_dom"/>
</dbReference>
<dbReference type="GO" id="GO:0004553">
    <property type="term" value="F:hydrolase activity, hydrolyzing O-glycosyl compounds"/>
    <property type="evidence" value="ECO:0007669"/>
    <property type="project" value="InterPro"/>
</dbReference>
<evidence type="ECO:0000256" key="5">
    <source>
        <dbReference type="ARBA" id="ARBA00022825"/>
    </source>
</evidence>
<dbReference type="InterPro" id="IPR010435">
    <property type="entry name" value="C5a/SBT2-like_Fn3"/>
</dbReference>
<keyword evidence="12" id="KW-1185">Reference proteome</keyword>
<keyword evidence="4 7" id="KW-0378">Hydrolase</keyword>
<evidence type="ECO:0000256" key="7">
    <source>
        <dbReference type="PROSITE-ProRule" id="PRU01240"/>
    </source>
</evidence>
<dbReference type="PRINTS" id="PR00723">
    <property type="entry name" value="SUBTILISIN"/>
</dbReference>
<dbReference type="PATRIC" id="fig|1341156.4.peg.3309"/>
<evidence type="ECO:0000313" key="10">
    <source>
        <dbReference type="EMBL" id="EXM38704.1"/>
    </source>
</evidence>
<dbReference type="PROSITE" id="PS51892">
    <property type="entry name" value="SUBTILASE"/>
    <property type="match status" value="1"/>
</dbReference>
<evidence type="ECO:0000256" key="3">
    <source>
        <dbReference type="ARBA" id="ARBA00022729"/>
    </source>
</evidence>
<feature type="chain" id="PRO_5014213822" description="Dockerin domain-containing protein" evidence="8">
    <location>
        <begin position="31"/>
        <end position="1308"/>
    </location>
</feature>
<dbReference type="Gene3D" id="3.40.50.200">
    <property type="entry name" value="Peptidase S8/S53 domain"/>
    <property type="match status" value="1"/>
</dbReference>
<dbReference type="InterPro" id="IPR036439">
    <property type="entry name" value="Dockerin_dom_sf"/>
</dbReference>
<dbReference type="InterPro" id="IPR018247">
    <property type="entry name" value="EF_Hand_1_Ca_BS"/>
</dbReference>
<dbReference type="InterPro" id="IPR050131">
    <property type="entry name" value="Peptidase_S8_subtilisin-like"/>
</dbReference>
<evidence type="ECO:0000256" key="8">
    <source>
        <dbReference type="SAM" id="SignalP"/>
    </source>
</evidence>
<dbReference type="GO" id="GO:0000272">
    <property type="term" value="P:polysaccharide catabolic process"/>
    <property type="evidence" value="ECO:0007669"/>
    <property type="project" value="InterPro"/>
</dbReference>
<evidence type="ECO:0000256" key="6">
    <source>
        <dbReference type="PIRSR" id="PIRSR615500-1"/>
    </source>
</evidence>